<sequence>MGNSQSKQSTVSPKQRTGVDSSIAAPSSVKTDTQTLHGRTFHDLKSSYFLPKDDEESDRLHEEHFLIKEGLGGNVLGQDLLTKKLQDGAMVLDIGCGPGTWLLDLATEYPSSLFHGLDIASVFPNQIRPPNVNFKVADARDQLPYDPDTFDLVQVRLMATAFQSHEWEIVYRNMYRVLKPGGYLQIIEPDLRLCCERDRLITDFSSKVAEFQMKRRQDPDITRKLTTILQQKNFDIVIDEHLQTPLGWSSTLHKIAGEDYIRAMKAAAPLLAREFELPVPDYVHMLNEISMRFASSQTYINCLICLAQKPSA</sequence>
<dbReference type="InterPro" id="IPR041698">
    <property type="entry name" value="Methyltransf_25"/>
</dbReference>
<dbReference type="Pfam" id="PF13649">
    <property type="entry name" value="Methyltransf_25"/>
    <property type="match status" value="1"/>
</dbReference>
<feature type="region of interest" description="Disordered" evidence="1">
    <location>
        <begin position="1"/>
        <end position="34"/>
    </location>
</feature>
<evidence type="ECO:0000313" key="4">
    <source>
        <dbReference type="Proteomes" id="UP000654370"/>
    </source>
</evidence>
<comment type="caution">
    <text evidence="3">The sequence shown here is derived from an EMBL/GenBank/DDBJ whole genome shotgun (WGS) entry which is preliminary data.</text>
</comment>
<dbReference type="OrthoDB" id="2013972at2759"/>
<reference evidence="3" key="1">
    <citation type="submission" date="2020-12" db="EMBL/GenBank/DDBJ databases">
        <title>Metabolic potential, ecology and presence of endohyphal bacteria is reflected in genomic diversity of Mucoromycotina.</title>
        <authorList>
            <person name="Muszewska A."/>
            <person name="Okrasinska A."/>
            <person name="Steczkiewicz K."/>
            <person name="Drgas O."/>
            <person name="Orlowska M."/>
            <person name="Perlinska-Lenart U."/>
            <person name="Aleksandrzak-Piekarczyk T."/>
            <person name="Szatraj K."/>
            <person name="Zielenkiewicz U."/>
            <person name="Pilsyk S."/>
            <person name="Malc E."/>
            <person name="Mieczkowski P."/>
            <person name="Kruszewska J.S."/>
            <person name="Biernat P."/>
            <person name="Pawlowska J."/>
        </authorList>
    </citation>
    <scope>NUCLEOTIDE SEQUENCE</scope>
    <source>
        <strain evidence="3">WA0000067209</strain>
    </source>
</reference>
<evidence type="ECO:0000259" key="2">
    <source>
        <dbReference type="Pfam" id="PF13649"/>
    </source>
</evidence>
<dbReference type="Proteomes" id="UP000654370">
    <property type="component" value="Unassembled WGS sequence"/>
</dbReference>
<dbReference type="SUPFAM" id="SSF53335">
    <property type="entry name" value="S-adenosyl-L-methionine-dependent methyltransferases"/>
    <property type="match status" value="1"/>
</dbReference>
<accession>A0A8H7PF16</accession>
<protein>
    <recommendedName>
        <fullName evidence="2">Methyltransferase domain-containing protein</fullName>
    </recommendedName>
</protein>
<dbReference type="PANTHER" id="PTHR43591">
    <property type="entry name" value="METHYLTRANSFERASE"/>
    <property type="match status" value="1"/>
</dbReference>
<feature type="domain" description="Methyltransferase" evidence="2">
    <location>
        <begin position="91"/>
        <end position="182"/>
    </location>
</feature>
<name>A0A8H7PF16_MORIS</name>
<dbReference type="InterPro" id="IPR029063">
    <property type="entry name" value="SAM-dependent_MTases_sf"/>
</dbReference>
<organism evidence="3 4">
    <name type="scientific">Mortierella isabellina</name>
    <name type="common">Filamentous fungus</name>
    <name type="synonym">Umbelopsis isabellina</name>
    <dbReference type="NCBI Taxonomy" id="91625"/>
    <lineage>
        <taxon>Eukaryota</taxon>
        <taxon>Fungi</taxon>
        <taxon>Fungi incertae sedis</taxon>
        <taxon>Mucoromycota</taxon>
        <taxon>Mucoromycotina</taxon>
        <taxon>Umbelopsidomycetes</taxon>
        <taxon>Umbelopsidales</taxon>
        <taxon>Umbelopsidaceae</taxon>
        <taxon>Umbelopsis</taxon>
    </lineage>
</organism>
<dbReference type="CDD" id="cd02440">
    <property type="entry name" value="AdoMet_MTases"/>
    <property type="match status" value="1"/>
</dbReference>
<gene>
    <name evidence="3" type="ORF">INT43_000083</name>
</gene>
<dbReference type="Gene3D" id="3.40.50.150">
    <property type="entry name" value="Vaccinia Virus protein VP39"/>
    <property type="match status" value="1"/>
</dbReference>
<dbReference type="EMBL" id="JAEPQZ010000016">
    <property type="protein sequence ID" value="KAG2172736.1"/>
    <property type="molecule type" value="Genomic_DNA"/>
</dbReference>
<proteinExistence type="predicted"/>
<evidence type="ECO:0000313" key="3">
    <source>
        <dbReference type="EMBL" id="KAG2172736.1"/>
    </source>
</evidence>
<dbReference type="AlphaFoldDB" id="A0A8H7PF16"/>
<keyword evidence="4" id="KW-1185">Reference proteome</keyword>
<evidence type="ECO:0000256" key="1">
    <source>
        <dbReference type="SAM" id="MobiDB-lite"/>
    </source>
</evidence>